<keyword evidence="2" id="KW-0456">Lyase</keyword>
<name>A0ABT7YYX8_9ACTN</name>
<protein>
    <recommendedName>
        <fullName evidence="5">Beta-hydroxyacyl-ACP dehydratase</fullName>
    </recommendedName>
</protein>
<dbReference type="Gene3D" id="3.10.129.10">
    <property type="entry name" value="Hotdog Thioesterase"/>
    <property type="match status" value="1"/>
</dbReference>
<evidence type="ECO:0000256" key="2">
    <source>
        <dbReference type="ARBA" id="ARBA00023239"/>
    </source>
</evidence>
<reference evidence="3" key="1">
    <citation type="submission" date="2023-06" db="EMBL/GenBank/DDBJ databases">
        <title>Gycomyces niveus sp.nov., a novel actinomycete isolated from soil in Shouguang.</title>
        <authorList>
            <person name="Yang X."/>
            <person name="Zhao J."/>
        </authorList>
    </citation>
    <scope>NUCLEOTIDE SEQUENCE</scope>
    <source>
        <strain evidence="3">NEAU C2</strain>
    </source>
</reference>
<dbReference type="Proteomes" id="UP001171902">
    <property type="component" value="Unassembled WGS sequence"/>
</dbReference>
<dbReference type="PANTHER" id="PTHR30272:SF1">
    <property type="entry name" value="3-HYDROXYACYL-[ACYL-CARRIER-PROTEIN] DEHYDRATASE"/>
    <property type="match status" value="1"/>
</dbReference>
<evidence type="ECO:0000313" key="4">
    <source>
        <dbReference type="Proteomes" id="UP001171902"/>
    </source>
</evidence>
<proteinExistence type="inferred from homology"/>
<dbReference type="RefSeq" id="WP_289960107.1">
    <property type="nucleotide sequence ID" value="NZ_JAUEMJ010000017.1"/>
</dbReference>
<dbReference type="InterPro" id="IPR013114">
    <property type="entry name" value="FabA_FabZ"/>
</dbReference>
<dbReference type="SUPFAM" id="SSF54637">
    <property type="entry name" value="Thioesterase/thiol ester dehydrase-isomerase"/>
    <property type="match status" value="1"/>
</dbReference>
<dbReference type="Pfam" id="PF07977">
    <property type="entry name" value="FabA"/>
    <property type="match status" value="1"/>
</dbReference>
<evidence type="ECO:0000313" key="3">
    <source>
        <dbReference type="EMBL" id="MDN3243797.1"/>
    </source>
</evidence>
<gene>
    <name evidence="3" type="ORF">QWI33_29070</name>
</gene>
<evidence type="ECO:0000256" key="1">
    <source>
        <dbReference type="ARBA" id="ARBA00009174"/>
    </source>
</evidence>
<dbReference type="InterPro" id="IPR029069">
    <property type="entry name" value="HotDog_dom_sf"/>
</dbReference>
<sequence>MDFEAIRAVLPHRFPMLLVDQVAELEPGRSLTALKALSGNEPWYRDGGGAYPTVLLIESWCQAAGVLVASEKPNPSVLEGEVMLFGGMSGVEIHGDAGPGDVLVHRVEILRDLGDTVLCNGTTTVDGRAVLTVDRIIMAMRPAAELAPAEDEGALR</sequence>
<dbReference type="EMBL" id="JAUEMJ010000017">
    <property type="protein sequence ID" value="MDN3243797.1"/>
    <property type="molecule type" value="Genomic_DNA"/>
</dbReference>
<evidence type="ECO:0008006" key="5">
    <source>
        <dbReference type="Google" id="ProtNLM"/>
    </source>
</evidence>
<dbReference type="PANTHER" id="PTHR30272">
    <property type="entry name" value="3-HYDROXYACYL-[ACYL-CARRIER-PROTEIN] DEHYDRATASE"/>
    <property type="match status" value="1"/>
</dbReference>
<comment type="caution">
    <text evidence="3">The sequence shown here is derived from an EMBL/GenBank/DDBJ whole genome shotgun (WGS) entry which is preliminary data.</text>
</comment>
<organism evidence="3 4">
    <name type="scientific">Glycomyces tritici</name>
    <dbReference type="NCBI Taxonomy" id="2665176"/>
    <lineage>
        <taxon>Bacteria</taxon>
        <taxon>Bacillati</taxon>
        <taxon>Actinomycetota</taxon>
        <taxon>Actinomycetes</taxon>
        <taxon>Glycomycetales</taxon>
        <taxon>Glycomycetaceae</taxon>
        <taxon>Glycomyces</taxon>
    </lineage>
</organism>
<comment type="similarity">
    <text evidence="1">Belongs to the thioester dehydratase family. FabZ subfamily.</text>
</comment>
<accession>A0ABT7YYX8</accession>
<keyword evidence="4" id="KW-1185">Reference proteome</keyword>